<dbReference type="EMBL" id="JACXVP010000003">
    <property type="protein sequence ID" value="KAG5615563.1"/>
    <property type="molecule type" value="Genomic_DNA"/>
</dbReference>
<evidence type="ECO:0000313" key="2">
    <source>
        <dbReference type="Proteomes" id="UP000824120"/>
    </source>
</evidence>
<dbReference type="Proteomes" id="UP000824120">
    <property type="component" value="Chromosome 3"/>
</dbReference>
<protein>
    <submittedName>
        <fullName evidence="1">Uncharacterized protein</fullName>
    </submittedName>
</protein>
<dbReference type="AlphaFoldDB" id="A0A9J5ZTY2"/>
<reference evidence="1 2" key="1">
    <citation type="submission" date="2020-09" db="EMBL/GenBank/DDBJ databases">
        <title>De no assembly of potato wild relative species, Solanum commersonii.</title>
        <authorList>
            <person name="Cho K."/>
        </authorList>
    </citation>
    <scope>NUCLEOTIDE SEQUENCE [LARGE SCALE GENOMIC DNA]</scope>
    <source>
        <strain evidence="1">LZ3.2</strain>
        <tissue evidence="1">Leaf</tissue>
    </source>
</reference>
<proteinExistence type="predicted"/>
<organism evidence="1 2">
    <name type="scientific">Solanum commersonii</name>
    <name type="common">Commerson's wild potato</name>
    <name type="synonym">Commerson's nightshade</name>
    <dbReference type="NCBI Taxonomy" id="4109"/>
    <lineage>
        <taxon>Eukaryota</taxon>
        <taxon>Viridiplantae</taxon>
        <taxon>Streptophyta</taxon>
        <taxon>Embryophyta</taxon>
        <taxon>Tracheophyta</taxon>
        <taxon>Spermatophyta</taxon>
        <taxon>Magnoliopsida</taxon>
        <taxon>eudicotyledons</taxon>
        <taxon>Gunneridae</taxon>
        <taxon>Pentapetalae</taxon>
        <taxon>asterids</taxon>
        <taxon>lamiids</taxon>
        <taxon>Solanales</taxon>
        <taxon>Solanaceae</taxon>
        <taxon>Solanoideae</taxon>
        <taxon>Solaneae</taxon>
        <taxon>Solanum</taxon>
    </lineage>
</organism>
<name>A0A9J5ZTY2_SOLCO</name>
<accession>A0A9J5ZTY2</accession>
<comment type="caution">
    <text evidence="1">The sequence shown here is derived from an EMBL/GenBank/DDBJ whole genome shotgun (WGS) entry which is preliminary data.</text>
</comment>
<gene>
    <name evidence="1" type="ORF">H5410_015387</name>
</gene>
<sequence length="137" mass="15526">MTQPKRSFYLRLFLPGELLPPRAVLLTSTRSKLLRPSPSQQPKWIEVVSIAKFYCSSCKRLDVVTVDLDFLYGVVQLLLQTPFLVSQTQQEKSVLDSGMNRVENSNVGYIRCQWQKANGVNSLKDRFSNASMPAVCI</sequence>
<keyword evidence="2" id="KW-1185">Reference proteome</keyword>
<evidence type="ECO:0000313" key="1">
    <source>
        <dbReference type="EMBL" id="KAG5615563.1"/>
    </source>
</evidence>